<sequence length="376" mass="42756">MATHDRPGSESRKMDMRKTNILCLYGCLTACRLRDAVLNRLAFKPPLRVGYALDENGNFLLDAKLWSSQAVSSALASHGLEVSHRYVHTKRKRRLSSILLQSMKDRRTSQPSEGRNNNNRMLVIFSHGNSTDIGYMFPAYVNLCRTHKIDIFAYDYSGYGLSDGDVGEKHLYSDIEYIYNYVRNELRVKPENIVLYGNSLGSAPSSYLASMPDRFPIGGLILDAPLASAIRLQVGHLKRTPRFDAFANIEFLKTKELYPTLILHGTSDGIIPIEHARNLAFVVEIRHAELMQKEGQKITNPVESSDSYPEHCLGSPKQSGIELHKQPEDYLRTWWVPGAGHNNIQFDNTEAYNRTIDTFFKLCETWRINNKVRLEG</sequence>
<protein>
    <recommendedName>
        <fullName evidence="1">Serine aminopeptidase S33 domain-containing protein</fullName>
    </recommendedName>
</protein>
<dbReference type="Gene3D" id="3.40.50.1820">
    <property type="entry name" value="alpha/beta hydrolase"/>
    <property type="match status" value="1"/>
</dbReference>
<dbReference type="EMBL" id="BLIY01000006">
    <property type="protein sequence ID" value="GFE53396.1"/>
    <property type="molecule type" value="Genomic_DNA"/>
</dbReference>
<feature type="domain" description="Serine aminopeptidase S33" evidence="1">
    <location>
        <begin position="119"/>
        <end position="228"/>
    </location>
</feature>
<evidence type="ECO:0000259" key="1">
    <source>
        <dbReference type="Pfam" id="PF12146"/>
    </source>
</evidence>
<dbReference type="InterPro" id="IPR029058">
    <property type="entry name" value="AB_hydrolase_fold"/>
</dbReference>
<dbReference type="InterPro" id="IPR022742">
    <property type="entry name" value="Hydrolase_4"/>
</dbReference>
<organism evidence="2 3">
    <name type="scientific">Babesia ovis</name>
    <dbReference type="NCBI Taxonomy" id="5869"/>
    <lineage>
        <taxon>Eukaryota</taxon>
        <taxon>Sar</taxon>
        <taxon>Alveolata</taxon>
        <taxon>Apicomplexa</taxon>
        <taxon>Aconoidasida</taxon>
        <taxon>Piroplasmida</taxon>
        <taxon>Babesiidae</taxon>
        <taxon>Babesia</taxon>
    </lineage>
</organism>
<accession>A0A9W5WU06</accession>
<dbReference type="SUPFAM" id="SSF53474">
    <property type="entry name" value="alpha/beta-Hydrolases"/>
    <property type="match status" value="1"/>
</dbReference>
<evidence type="ECO:0000313" key="2">
    <source>
        <dbReference type="EMBL" id="GFE53396.1"/>
    </source>
</evidence>
<gene>
    <name evidence="2" type="ORF">BaOVIS_008000</name>
</gene>
<name>A0A9W5WU06_BABOV</name>
<dbReference type="AlphaFoldDB" id="A0A9W5WU06"/>
<keyword evidence="3" id="KW-1185">Reference proteome</keyword>
<reference evidence="2" key="1">
    <citation type="submission" date="2019-12" db="EMBL/GenBank/DDBJ databases">
        <title>Genome sequence of Babesia ovis.</title>
        <authorList>
            <person name="Yamagishi J."/>
            <person name="Sevinc F."/>
            <person name="Xuan X."/>
        </authorList>
    </citation>
    <scope>NUCLEOTIDE SEQUENCE</scope>
    <source>
        <strain evidence="2">Selcuk</strain>
    </source>
</reference>
<dbReference type="Proteomes" id="UP001057455">
    <property type="component" value="Unassembled WGS sequence"/>
</dbReference>
<dbReference type="PANTHER" id="PTHR12277:SF81">
    <property type="entry name" value="PROTEIN ABHD13"/>
    <property type="match status" value="1"/>
</dbReference>
<dbReference type="PANTHER" id="PTHR12277">
    <property type="entry name" value="ALPHA/BETA HYDROLASE DOMAIN-CONTAINING PROTEIN"/>
    <property type="match status" value="1"/>
</dbReference>
<evidence type="ECO:0000313" key="3">
    <source>
        <dbReference type="Proteomes" id="UP001057455"/>
    </source>
</evidence>
<comment type="caution">
    <text evidence="2">The sequence shown here is derived from an EMBL/GenBank/DDBJ whole genome shotgun (WGS) entry which is preliminary data.</text>
</comment>
<dbReference type="Pfam" id="PF12146">
    <property type="entry name" value="Hydrolase_4"/>
    <property type="match status" value="1"/>
</dbReference>
<dbReference type="OrthoDB" id="446723at2759"/>
<proteinExistence type="predicted"/>